<evidence type="ECO:0000313" key="6">
    <source>
        <dbReference type="Proteomes" id="UP000177515"/>
    </source>
</evidence>
<dbReference type="InterPro" id="IPR009057">
    <property type="entry name" value="Homeodomain-like_sf"/>
</dbReference>
<evidence type="ECO:0000256" key="3">
    <source>
        <dbReference type="ARBA" id="ARBA00023163"/>
    </source>
</evidence>
<evidence type="ECO:0000256" key="2">
    <source>
        <dbReference type="ARBA" id="ARBA00023125"/>
    </source>
</evidence>
<dbReference type="InterPro" id="IPR018060">
    <property type="entry name" value="HTH_AraC"/>
</dbReference>
<evidence type="ECO:0000259" key="4">
    <source>
        <dbReference type="PROSITE" id="PS01124"/>
    </source>
</evidence>
<keyword evidence="2" id="KW-0238">DNA-binding</keyword>
<reference evidence="5 6" key="1">
    <citation type="submission" date="2016-10" db="EMBL/GenBank/DDBJ databases">
        <title>Complete genome sequences of three Cupriavidus strains isolated from various Malaysian environments.</title>
        <authorList>
            <person name="Abdullah A.A.-A."/>
            <person name="Shafie N.A.H."/>
            <person name="Lau N.S."/>
        </authorList>
    </citation>
    <scope>NUCLEOTIDE SEQUENCE [LARGE SCALE GENOMIC DNA]</scope>
    <source>
        <strain evidence="5 6">USMAA1020</strain>
    </source>
</reference>
<sequence>MQHVDRIIHWVLSSLALETSVFHLGQYCGQWRASLAGRARAGYHLVLHGQCWLHVPGRQAPLRLSAGDAVFFLRDIPHHLGPSDDAAACLPVAVMQPLGVPLAGGTGLACGFFDFRAGMAEALLAPFPDYLVLPADAPAAPGIRALFELIEQEARHSGAEASPLVARLVELLFFYVIRALSAREEVARGLWPMLRSAEFSALVLELIRHPERDWSIEAMAARVHMSRATFCKRFAAACGEPPATFLQLLRMKIATRLLDDGAAIAQVAERVGYRSESAFAKAFLRATGLQPGAWRRRAQASTTASLAATQM</sequence>
<dbReference type="SUPFAM" id="SSF46689">
    <property type="entry name" value="Homeodomain-like"/>
    <property type="match status" value="2"/>
</dbReference>
<name>A0ABM6FCG1_9BURK</name>
<dbReference type="SUPFAM" id="SSF51215">
    <property type="entry name" value="Regulatory protein AraC"/>
    <property type="match status" value="1"/>
</dbReference>
<dbReference type="EMBL" id="CP017755">
    <property type="protein sequence ID" value="AOZ09415.1"/>
    <property type="molecule type" value="Genomic_DNA"/>
</dbReference>
<keyword evidence="1" id="KW-0805">Transcription regulation</keyword>
<dbReference type="InterPro" id="IPR032783">
    <property type="entry name" value="AraC_lig"/>
</dbReference>
<dbReference type="Pfam" id="PF12833">
    <property type="entry name" value="HTH_18"/>
    <property type="match status" value="1"/>
</dbReference>
<dbReference type="Proteomes" id="UP000177515">
    <property type="component" value="Chromosome 2"/>
</dbReference>
<proteinExistence type="predicted"/>
<protein>
    <submittedName>
        <fullName evidence="5">AraC family transcriptional regulator</fullName>
    </submittedName>
</protein>
<organism evidence="5 6">
    <name type="scientific">Cupriavidus malaysiensis</name>
    <dbReference type="NCBI Taxonomy" id="367825"/>
    <lineage>
        <taxon>Bacteria</taxon>
        <taxon>Pseudomonadati</taxon>
        <taxon>Pseudomonadota</taxon>
        <taxon>Betaproteobacteria</taxon>
        <taxon>Burkholderiales</taxon>
        <taxon>Burkholderiaceae</taxon>
        <taxon>Cupriavidus</taxon>
    </lineage>
</organism>
<keyword evidence="3" id="KW-0804">Transcription</keyword>
<feature type="domain" description="HTH araC/xylS-type" evidence="4">
    <location>
        <begin position="200"/>
        <end position="297"/>
    </location>
</feature>
<keyword evidence="6" id="KW-1185">Reference proteome</keyword>
<dbReference type="Pfam" id="PF12852">
    <property type="entry name" value="Cupin_6"/>
    <property type="match status" value="1"/>
</dbReference>
<dbReference type="PANTHER" id="PTHR11019:SF159">
    <property type="entry name" value="TRANSCRIPTIONAL REGULATOR-RELATED"/>
    <property type="match status" value="1"/>
</dbReference>
<evidence type="ECO:0000313" key="5">
    <source>
        <dbReference type="EMBL" id="AOZ09415.1"/>
    </source>
</evidence>
<accession>A0ABM6FCG1</accession>
<gene>
    <name evidence="5" type="ORF">BKK80_26965</name>
</gene>
<dbReference type="PANTHER" id="PTHR11019">
    <property type="entry name" value="HTH-TYPE TRANSCRIPTIONAL REGULATOR NIMR"/>
    <property type="match status" value="1"/>
</dbReference>
<dbReference type="InterPro" id="IPR037923">
    <property type="entry name" value="HTH-like"/>
</dbReference>
<dbReference type="PROSITE" id="PS01124">
    <property type="entry name" value="HTH_ARAC_FAMILY_2"/>
    <property type="match status" value="1"/>
</dbReference>
<dbReference type="RefSeq" id="WP_071039951.1">
    <property type="nucleotide sequence ID" value="NZ_CP017755.1"/>
</dbReference>
<evidence type="ECO:0000256" key="1">
    <source>
        <dbReference type="ARBA" id="ARBA00023015"/>
    </source>
</evidence>
<dbReference type="Gene3D" id="1.10.10.60">
    <property type="entry name" value="Homeodomain-like"/>
    <property type="match status" value="2"/>
</dbReference>
<dbReference type="SMART" id="SM00342">
    <property type="entry name" value="HTH_ARAC"/>
    <property type="match status" value="1"/>
</dbReference>